<accession>A0ABW3FJ78</accession>
<dbReference type="GO" id="GO:0061603">
    <property type="term" value="F:molybdenum cofactor guanylyltransferase activity"/>
    <property type="evidence" value="ECO:0007669"/>
    <property type="project" value="UniProtKB-EC"/>
</dbReference>
<keyword evidence="3 8" id="KW-0479">Metal-binding</keyword>
<evidence type="ECO:0000256" key="8">
    <source>
        <dbReference type="HAMAP-Rule" id="MF_00316"/>
    </source>
</evidence>
<evidence type="ECO:0000256" key="3">
    <source>
        <dbReference type="ARBA" id="ARBA00022723"/>
    </source>
</evidence>
<dbReference type="Pfam" id="PF12804">
    <property type="entry name" value="NTP_transf_3"/>
    <property type="match status" value="1"/>
</dbReference>
<comment type="caution">
    <text evidence="10">The sequence shown here is derived from an EMBL/GenBank/DDBJ whole genome shotgun (WGS) entry which is preliminary data.</text>
</comment>
<proteinExistence type="inferred from homology"/>
<comment type="subcellular location">
    <subcellularLocation>
        <location evidence="8">Cytoplasm</location>
    </subcellularLocation>
</comment>
<dbReference type="EMBL" id="JBHTJV010000026">
    <property type="protein sequence ID" value="MFD0918019.1"/>
    <property type="molecule type" value="Genomic_DNA"/>
</dbReference>
<keyword evidence="2 8" id="KW-0808">Transferase</keyword>
<keyword evidence="5 8" id="KW-0460">Magnesium</keyword>
<feature type="binding site" evidence="8">
    <location>
        <position position="105"/>
    </location>
    <ligand>
        <name>GTP</name>
        <dbReference type="ChEBI" id="CHEBI:37565"/>
    </ligand>
</feature>
<comment type="domain">
    <text evidence="8">The N-terminal domain determines nucleotide recognition and specific binding, while the C-terminal domain determines the specific binding to the target protein.</text>
</comment>
<keyword evidence="1 8" id="KW-0963">Cytoplasm</keyword>
<dbReference type="Gene3D" id="3.90.550.10">
    <property type="entry name" value="Spore Coat Polysaccharide Biosynthesis Protein SpsA, Chain A"/>
    <property type="match status" value="1"/>
</dbReference>
<evidence type="ECO:0000256" key="7">
    <source>
        <dbReference type="ARBA" id="ARBA00023150"/>
    </source>
</evidence>
<dbReference type="NCBIfam" id="TIGR02665">
    <property type="entry name" value="molyb_mobA"/>
    <property type="match status" value="1"/>
</dbReference>
<keyword evidence="10" id="KW-0548">Nucleotidyltransferase</keyword>
<dbReference type="EC" id="2.7.7.77" evidence="8"/>
<dbReference type="Proteomes" id="UP001597101">
    <property type="component" value="Unassembled WGS sequence"/>
</dbReference>
<name>A0ABW3FJ78_9HYPH</name>
<evidence type="ECO:0000313" key="11">
    <source>
        <dbReference type="Proteomes" id="UP001597101"/>
    </source>
</evidence>
<comment type="cofactor">
    <cofactor evidence="8">
        <name>Mg(2+)</name>
        <dbReference type="ChEBI" id="CHEBI:18420"/>
    </cofactor>
</comment>
<sequence length="206" mass="22644">MSYAVEGVGGIILAGGQGRRMGGADKAMLSLNDRPLLAHAWERLAPQVSKIALNANGDATRFSAFELPVIPDDEQDFAGPLAGVLTGMNWGSAHGFSHILTVASDTPFFPLNLRERLCAALRTEYSIVMAKSGGRIHPVFALWPVHLAMSLEQYLRIENKRKILTFAERYNLLEVVFDGEDEDPFFNINTPEDLHAAQRRIGGSHD</sequence>
<comment type="subunit">
    <text evidence="8">Monomer.</text>
</comment>
<evidence type="ECO:0000256" key="4">
    <source>
        <dbReference type="ARBA" id="ARBA00022741"/>
    </source>
</evidence>
<comment type="catalytic activity">
    <reaction evidence="8">
        <text>Mo-molybdopterin + GTP + H(+) = Mo-molybdopterin guanine dinucleotide + diphosphate</text>
        <dbReference type="Rhea" id="RHEA:34243"/>
        <dbReference type="ChEBI" id="CHEBI:15378"/>
        <dbReference type="ChEBI" id="CHEBI:33019"/>
        <dbReference type="ChEBI" id="CHEBI:37565"/>
        <dbReference type="ChEBI" id="CHEBI:71302"/>
        <dbReference type="ChEBI" id="CHEBI:71310"/>
        <dbReference type="EC" id="2.7.7.77"/>
    </reaction>
</comment>
<comment type="function">
    <text evidence="8">Transfers a GMP moiety from GTP to Mo-molybdopterin (Mo-MPT) cofactor (Moco or molybdenum cofactor) to form Mo-molybdopterin guanine dinucleotide (Mo-MGD) cofactor.</text>
</comment>
<feature type="binding site" evidence="8">
    <location>
        <position position="105"/>
    </location>
    <ligand>
        <name>Mg(2+)</name>
        <dbReference type="ChEBI" id="CHEBI:18420"/>
    </ligand>
</feature>
<feature type="binding site" evidence="8">
    <location>
        <position position="26"/>
    </location>
    <ligand>
        <name>GTP</name>
        <dbReference type="ChEBI" id="CHEBI:37565"/>
    </ligand>
</feature>
<feature type="binding site" evidence="8">
    <location>
        <position position="72"/>
    </location>
    <ligand>
        <name>GTP</name>
        <dbReference type="ChEBI" id="CHEBI:37565"/>
    </ligand>
</feature>
<keyword evidence="11" id="KW-1185">Reference proteome</keyword>
<evidence type="ECO:0000313" key="10">
    <source>
        <dbReference type="EMBL" id="MFD0918019.1"/>
    </source>
</evidence>
<dbReference type="InterPro" id="IPR025877">
    <property type="entry name" value="MobA-like_NTP_Trfase"/>
</dbReference>
<dbReference type="PANTHER" id="PTHR19136">
    <property type="entry name" value="MOLYBDENUM COFACTOR GUANYLYLTRANSFERASE"/>
    <property type="match status" value="1"/>
</dbReference>
<feature type="domain" description="MobA-like NTP transferase" evidence="9">
    <location>
        <begin position="10"/>
        <end position="165"/>
    </location>
</feature>
<evidence type="ECO:0000256" key="6">
    <source>
        <dbReference type="ARBA" id="ARBA00023134"/>
    </source>
</evidence>
<keyword evidence="6 8" id="KW-0342">GTP-binding</keyword>
<reference evidence="11" key="1">
    <citation type="journal article" date="2019" name="Int. J. Syst. Evol. Microbiol.">
        <title>The Global Catalogue of Microorganisms (GCM) 10K type strain sequencing project: providing services to taxonomists for standard genome sequencing and annotation.</title>
        <authorList>
            <consortium name="The Broad Institute Genomics Platform"/>
            <consortium name="The Broad Institute Genome Sequencing Center for Infectious Disease"/>
            <person name="Wu L."/>
            <person name="Ma J."/>
        </authorList>
    </citation>
    <scope>NUCLEOTIDE SEQUENCE [LARGE SCALE GENOMIC DNA]</scope>
    <source>
        <strain evidence="11">CCUG 60023</strain>
    </source>
</reference>
<feature type="binding site" evidence="8">
    <location>
        <begin position="13"/>
        <end position="15"/>
    </location>
    <ligand>
        <name>GTP</name>
        <dbReference type="ChEBI" id="CHEBI:37565"/>
    </ligand>
</feature>
<dbReference type="HAMAP" id="MF_00316">
    <property type="entry name" value="MobA"/>
    <property type="match status" value="1"/>
</dbReference>
<protein>
    <recommendedName>
        <fullName evidence="8">Molybdenum cofactor guanylyltransferase</fullName>
        <shortName evidence="8">MoCo guanylyltransferase</shortName>
        <ecNumber evidence="8">2.7.7.77</ecNumber>
    </recommendedName>
    <alternativeName>
        <fullName evidence="8">GTP:molybdopterin guanylyltransferase</fullName>
    </alternativeName>
    <alternativeName>
        <fullName evidence="8">Mo-MPT guanylyltransferase</fullName>
    </alternativeName>
    <alternativeName>
        <fullName evidence="8">Molybdopterin guanylyltransferase</fullName>
    </alternativeName>
    <alternativeName>
        <fullName evidence="8">Molybdopterin-guanine dinucleotide synthase</fullName>
        <shortName evidence="8">MGD synthase</shortName>
    </alternativeName>
</protein>
<dbReference type="InterPro" id="IPR029044">
    <property type="entry name" value="Nucleotide-diphossugar_trans"/>
</dbReference>
<keyword evidence="4 8" id="KW-0547">Nucleotide-binding</keyword>
<dbReference type="SUPFAM" id="SSF53448">
    <property type="entry name" value="Nucleotide-diphospho-sugar transferases"/>
    <property type="match status" value="1"/>
</dbReference>
<dbReference type="InterPro" id="IPR013482">
    <property type="entry name" value="Molybde_CF_guanTrfase"/>
</dbReference>
<evidence type="ECO:0000256" key="1">
    <source>
        <dbReference type="ARBA" id="ARBA00022490"/>
    </source>
</evidence>
<dbReference type="RefSeq" id="WP_377213869.1">
    <property type="nucleotide sequence ID" value="NZ_JBHTJV010000026.1"/>
</dbReference>
<dbReference type="PANTHER" id="PTHR19136:SF81">
    <property type="entry name" value="MOLYBDENUM COFACTOR GUANYLYLTRANSFERASE"/>
    <property type="match status" value="1"/>
</dbReference>
<dbReference type="CDD" id="cd02503">
    <property type="entry name" value="MobA"/>
    <property type="match status" value="1"/>
</dbReference>
<comment type="similarity">
    <text evidence="8">Belongs to the MobA family.</text>
</comment>
<evidence type="ECO:0000259" key="9">
    <source>
        <dbReference type="Pfam" id="PF12804"/>
    </source>
</evidence>
<feature type="binding site" evidence="8">
    <location>
        <position position="54"/>
    </location>
    <ligand>
        <name>GTP</name>
        <dbReference type="ChEBI" id="CHEBI:37565"/>
    </ligand>
</feature>
<keyword evidence="7 8" id="KW-0501">Molybdenum cofactor biosynthesis</keyword>
<gene>
    <name evidence="8 10" type="primary">mobA</name>
    <name evidence="10" type="ORF">ACFQ14_16575</name>
</gene>
<evidence type="ECO:0000256" key="2">
    <source>
        <dbReference type="ARBA" id="ARBA00022679"/>
    </source>
</evidence>
<evidence type="ECO:0000256" key="5">
    <source>
        <dbReference type="ARBA" id="ARBA00022842"/>
    </source>
</evidence>
<organism evidence="10 11">
    <name type="scientific">Pseudahrensia aquimaris</name>
    <dbReference type="NCBI Taxonomy" id="744461"/>
    <lineage>
        <taxon>Bacteria</taxon>
        <taxon>Pseudomonadati</taxon>
        <taxon>Pseudomonadota</taxon>
        <taxon>Alphaproteobacteria</taxon>
        <taxon>Hyphomicrobiales</taxon>
        <taxon>Ahrensiaceae</taxon>
        <taxon>Pseudahrensia</taxon>
    </lineage>
</organism>